<dbReference type="InterPro" id="IPR007627">
    <property type="entry name" value="RNA_pol_sigma70_r2"/>
</dbReference>
<keyword evidence="2" id="KW-0805">Transcription regulation</keyword>
<accession>A0A327SSB5</accession>
<dbReference type="SUPFAM" id="SSF88659">
    <property type="entry name" value="Sigma3 and sigma4 domains of RNA polymerase sigma factors"/>
    <property type="match status" value="1"/>
</dbReference>
<dbReference type="InterPro" id="IPR013249">
    <property type="entry name" value="RNA_pol_sigma70_r4_t2"/>
</dbReference>
<evidence type="ECO:0000313" key="8">
    <source>
        <dbReference type="Proteomes" id="UP000249754"/>
    </source>
</evidence>
<dbReference type="SUPFAM" id="SSF88946">
    <property type="entry name" value="Sigma2 domain of RNA polymerase sigma factors"/>
    <property type="match status" value="1"/>
</dbReference>
<comment type="caution">
    <text evidence="7">The sequence shown here is derived from an EMBL/GenBank/DDBJ whole genome shotgun (WGS) entry which is preliminary data.</text>
</comment>
<dbReference type="NCBIfam" id="TIGR02937">
    <property type="entry name" value="sigma70-ECF"/>
    <property type="match status" value="1"/>
</dbReference>
<reference evidence="7 8" key="1">
    <citation type="submission" date="2018-06" db="EMBL/GenBank/DDBJ databases">
        <title>Genomic Encyclopedia of Archaeal and Bacterial Type Strains, Phase II (KMG-II): from individual species to whole genera.</title>
        <authorList>
            <person name="Goeker M."/>
        </authorList>
    </citation>
    <scope>NUCLEOTIDE SEQUENCE [LARGE SCALE GENOMIC DNA]</scope>
    <source>
        <strain evidence="7 8">DSM 14825</strain>
    </source>
</reference>
<dbReference type="GO" id="GO:0003677">
    <property type="term" value="F:DNA binding"/>
    <property type="evidence" value="ECO:0007669"/>
    <property type="project" value="InterPro"/>
</dbReference>
<dbReference type="EMBL" id="QLLR01000007">
    <property type="protein sequence ID" value="RAJ31811.1"/>
    <property type="molecule type" value="Genomic_DNA"/>
</dbReference>
<dbReference type="Pfam" id="PF04542">
    <property type="entry name" value="Sigma70_r2"/>
    <property type="match status" value="1"/>
</dbReference>
<dbReference type="InterPro" id="IPR013324">
    <property type="entry name" value="RNA_pol_sigma_r3/r4-like"/>
</dbReference>
<feature type="domain" description="RNA polymerase sigma-70 region 2" evidence="5">
    <location>
        <begin position="26"/>
        <end position="89"/>
    </location>
</feature>
<dbReference type="Gene3D" id="1.10.1740.10">
    <property type="match status" value="1"/>
</dbReference>
<evidence type="ECO:0000256" key="4">
    <source>
        <dbReference type="ARBA" id="ARBA00023163"/>
    </source>
</evidence>
<proteinExistence type="inferred from homology"/>
<protein>
    <submittedName>
        <fullName evidence="7">RNA polymerase sigma-70 factor (ECF subfamily)</fullName>
    </submittedName>
</protein>
<dbReference type="GO" id="GO:0016987">
    <property type="term" value="F:sigma factor activity"/>
    <property type="evidence" value="ECO:0007669"/>
    <property type="project" value="UniProtKB-KW"/>
</dbReference>
<dbReference type="OrthoDB" id="663247at2"/>
<comment type="similarity">
    <text evidence="1">Belongs to the sigma-70 factor family. ECF subfamily.</text>
</comment>
<dbReference type="InterPro" id="IPR036388">
    <property type="entry name" value="WH-like_DNA-bd_sf"/>
</dbReference>
<evidence type="ECO:0000256" key="3">
    <source>
        <dbReference type="ARBA" id="ARBA00023082"/>
    </source>
</evidence>
<keyword evidence="3" id="KW-0731">Sigma factor</keyword>
<dbReference type="InterPro" id="IPR014284">
    <property type="entry name" value="RNA_pol_sigma-70_dom"/>
</dbReference>
<gene>
    <name evidence="7" type="ORF">LY11_01967</name>
</gene>
<evidence type="ECO:0000259" key="6">
    <source>
        <dbReference type="Pfam" id="PF08281"/>
    </source>
</evidence>
<dbReference type="Gene3D" id="1.10.10.10">
    <property type="entry name" value="Winged helix-like DNA-binding domain superfamily/Winged helix DNA-binding domain"/>
    <property type="match status" value="1"/>
</dbReference>
<dbReference type="Pfam" id="PF08281">
    <property type="entry name" value="Sigma70_r4_2"/>
    <property type="match status" value="1"/>
</dbReference>
<name>A0A327SSB5_9SPHI</name>
<evidence type="ECO:0000256" key="1">
    <source>
        <dbReference type="ARBA" id="ARBA00010641"/>
    </source>
</evidence>
<dbReference type="Proteomes" id="UP000249754">
    <property type="component" value="Unassembled WGS sequence"/>
</dbReference>
<dbReference type="RefSeq" id="WP_146610831.1">
    <property type="nucleotide sequence ID" value="NZ_QLLR01000007.1"/>
</dbReference>
<dbReference type="GO" id="GO:0006352">
    <property type="term" value="P:DNA-templated transcription initiation"/>
    <property type="evidence" value="ECO:0007669"/>
    <property type="project" value="InterPro"/>
</dbReference>
<keyword evidence="4" id="KW-0804">Transcription</keyword>
<evidence type="ECO:0000256" key="2">
    <source>
        <dbReference type="ARBA" id="ARBA00023015"/>
    </source>
</evidence>
<sequence length="194" mass="22851">MQRFTCDTEAINALTRSDMCGLEYFYNLYFQGVKSFLTPYCRLTADADEITQDTFLKLWEMRKRINPDQSLKNLLFTIAKNKALDEIRKFKSHEAKLNFLELSKDRSFSTFDEIIFADYERVLGSVLDHLPSRNLEVFNLSRKQHLSNKDISLQLNISVKAVEKHISKTLSHLRIFLKNHQISCFIFFTTFFNL</sequence>
<evidence type="ECO:0000259" key="5">
    <source>
        <dbReference type="Pfam" id="PF04542"/>
    </source>
</evidence>
<dbReference type="PANTHER" id="PTHR43133:SF46">
    <property type="entry name" value="RNA POLYMERASE SIGMA-70 FACTOR ECF SUBFAMILY"/>
    <property type="match status" value="1"/>
</dbReference>
<dbReference type="InterPro" id="IPR039425">
    <property type="entry name" value="RNA_pol_sigma-70-like"/>
</dbReference>
<evidence type="ECO:0000313" key="7">
    <source>
        <dbReference type="EMBL" id="RAJ31811.1"/>
    </source>
</evidence>
<organism evidence="7 8">
    <name type="scientific">Pedobacter cryoconitis</name>
    <dbReference type="NCBI Taxonomy" id="188932"/>
    <lineage>
        <taxon>Bacteria</taxon>
        <taxon>Pseudomonadati</taxon>
        <taxon>Bacteroidota</taxon>
        <taxon>Sphingobacteriia</taxon>
        <taxon>Sphingobacteriales</taxon>
        <taxon>Sphingobacteriaceae</taxon>
        <taxon>Pedobacter</taxon>
    </lineage>
</organism>
<dbReference type="InterPro" id="IPR013325">
    <property type="entry name" value="RNA_pol_sigma_r2"/>
</dbReference>
<dbReference type="PANTHER" id="PTHR43133">
    <property type="entry name" value="RNA POLYMERASE ECF-TYPE SIGMA FACTO"/>
    <property type="match status" value="1"/>
</dbReference>
<feature type="domain" description="RNA polymerase sigma factor 70 region 4 type 2" evidence="6">
    <location>
        <begin position="123"/>
        <end position="173"/>
    </location>
</feature>
<dbReference type="AlphaFoldDB" id="A0A327SSB5"/>